<comment type="caution">
    <text evidence="2">The sequence shown here is derived from an EMBL/GenBank/DDBJ whole genome shotgun (WGS) entry which is preliminary data.</text>
</comment>
<evidence type="ECO:0000313" key="2">
    <source>
        <dbReference type="EMBL" id="CAH2226319.1"/>
    </source>
</evidence>
<gene>
    <name evidence="2" type="primary">jg1898</name>
    <name evidence="2" type="ORF">PAEG_LOCUS7039</name>
</gene>
<dbReference type="AlphaFoldDB" id="A0A8S4QV98"/>
<feature type="compositionally biased region" description="Basic and acidic residues" evidence="1">
    <location>
        <begin position="30"/>
        <end position="40"/>
    </location>
</feature>
<name>A0A8S4QV98_9NEOP</name>
<keyword evidence="3" id="KW-1185">Reference proteome</keyword>
<dbReference type="Proteomes" id="UP000838756">
    <property type="component" value="Unassembled WGS sequence"/>
</dbReference>
<feature type="region of interest" description="Disordered" evidence="1">
    <location>
        <begin position="1"/>
        <end position="73"/>
    </location>
</feature>
<organism evidence="2 3">
    <name type="scientific">Pararge aegeria aegeria</name>
    <dbReference type="NCBI Taxonomy" id="348720"/>
    <lineage>
        <taxon>Eukaryota</taxon>
        <taxon>Metazoa</taxon>
        <taxon>Ecdysozoa</taxon>
        <taxon>Arthropoda</taxon>
        <taxon>Hexapoda</taxon>
        <taxon>Insecta</taxon>
        <taxon>Pterygota</taxon>
        <taxon>Neoptera</taxon>
        <taxon>Endopterygota</taxon>
        <taxon>Lepidoptera</taxon>
        <taxon>Glossata</taxon>
        <taxon>Ditrysia</taxon>
        <taxon>Papilionoidea</taxon>
        <taxon>Nymphalidae</taxon>
        <taxon>Satyrinae</taxon>
        <taxon>Satyrini</taxon>
        <taxon>Parargina</taxon>
        <taxon>Pararge</taxon>
    </lineage>
</organism>
<proteinExistence type="predicted"/>
<dbReference type="OrthoDB" id="204958at2759"/>
<evidence type="ECO:0000256" key="1">
    <source>
        <dbReference type="SAM" id="MobiDB-lite"/>
    </source>
</evidence>
<protein>
    <submittedName>
        <fullName evidence="2">Jg1898 protein</fullName>
    </submittedName>
</protein>
<dbReference type="EMBL" id="CAKXAJ010021090">
    <property type="protein sequence ID" value="CAH2226319.1"/>
    <property type="molecule type" value="Genomic_DNA"/>
</dbReference>
<sequence length="73" mass="8454">MDHSLYDDLDFSPPNNLPQESKLATYMVQAEERREGREDPWPTPLVYNRCTRRRGKRGGEVGYSHPSNNSHPP</sequence>
<evidence type="ECO:0000313" key="3">
    <source>
        <dbReference type="Proteomes" id="UP000838756"/>
    </source>
</evidence>
<accession>A0A8S4QV98</accession>
<reference evidence="2" key="1">
    <citation type="submission" date="2022-03" db="EMBL/GenBank/DDBJ databases">
        <authorList>
            <person name="Lindestad O."/>
        </authorList>
    </citation>
    <scope>NUCLEOTIDE SEQUENCE</scope>
</reference>